<evidence type="ECO:0008006" key="3">
    <source>
        <dbReference type="Google" id="ProtNLM"/>
    </source>
</evidence>
<sequence>MIVTTSSHPSKAVLEGASRLADEFSAVYATRRNHSLKKLMEQHNDPKLLVVSDHDLRYYDGQEPPLYFHPSMAFVRIKRLRKGESDPMLDVSGCAPGDHVLDCTAGLASDAFVFSYAVGPQGKVTALESEPVLAAIIREGMRLYDTGFEDANEALRRIEVRSEDHRETLGLLPDNSYDIVYFDPMFRKPIEQSSSLQPLRSLANHHELLAVSVHEARRVARKAVVLKEHKDSPEFERLGFKRVHVNTSKIAYGVIRP</sequence>
<dbReference type="Pfam" id="PF04445">
    <property type="entry name" value="SAM_MT"/>
    <property type="match status" value="1"/>
</dbReference>
<protein>
    <recommendedName>
        <fullName evidence="3">SAM-dependent methyltransferase</fullName>
    </recommendedName>
</protein>
<dbReference type="InterPro" id="IPR029063">
    <property type="entry name" value="SAM-dependent_MTases_sf"/>
</dbReference>
<reference evidence="1" key="1">
    <citation type="journal article" date="2014" name="Int. J. Syst. Evol. Microbiol.">
        <title>Complete genome sequence of Corynebacterium casei LMG S-19264T (=DSM 44701T), isolated from a smear-ripened cheese.</title>
        <authorList>
            <consortium name="US DOE Joint Genome Institute (JGI-PGF)"/>
            <person name="Walter F."/>
            <person name="Albersmeier A."/>
            <person name="Kalinowski J."/>
            <person name="Ruckert C."/>
        </authorList>
    </citation>
    <scope>NUCLEOTIDE SEQUENCE</scope>
    <source>
        <strain evidence="1">CGMCC 1.12987</strain>
    </source>
</reference>
<organism evidence="1 2">
    <name type="scientific">Paenibacillus abyssi</name>
    <dbReference type="NCBI Taxonomy" id="1340531"/>
    <lineage>
        <taxon>Bacteria</taxon>
        <taxon>Bacillati</taxon>
        <taxon>Bacillota</taxon>
        <taxon>Bacilli</taxon>
        <taxon>Bacillales</taxon>
        <taxon>Paenibacillaceae</taxon>
        <taxon>Paenibacillus</taxon>
    </lineage>
</organism>
<dbReference type="EMBL" id="BMGR01000001">
    <property type="protein sequence ID" value="GGF89679.1"/>
    <property type="molecule type" value="Genomic_DNA"/>
</dbReference>
<dbReference type="AlphaFoldDB" id="A0A917CIR2"/>
<dbReference type="SUPFAM" id="SSF53335">
    <property type="entry name" value="S-adenosyl-L-methionine-dependent methyltransferases"/>
    <property type="match status" value="1"/>
</dbReference>
<keyword evidence="2" id="KW-1185">Reference proteome</keyword>
<dbReference type="InterPro" id="IPR007536">
    <property type="entry name" value="16SrRNA_methylTrfase_J"/>
</dbReference>
<dbReference type="Proteomes" id="UP000644756">
    <property type="component" value="Unassembled WGS sequence"/>
</dbReference>
<comment type="caution">
    <text evidence="1">The sequence shown here is derived from an EMBL/GenBank/DDBJ whole genome shotgun (WGS) entry which is preliminary data.</text>
</comment>
<evidence type="ECO:0000313" key="2">
    <source>
        <dbReference type="Proteomes" id="UP000644756"/>
    </source>
</evidence>
<dbReference type="Gene3D" id="3.40.50.150">
    <property type="entry name" value="Vaccinia Virus protein VP39"/>
    <property type="match status" value="1"/>
</dbReference>
<dbReference type="PANTHER" id="PTHR36112">
    <property type="entry name" value="RIBOSOMAL RNA SMALL SUBUNIT METHYLTRANSFERASE J"/>
    <property type="match status" value="1"/>
</dbReference>
<gene>
    <name evidence="1" type="primary">ypiP</name>
    <name evidence="1" type="ORF">GCM10010916_03730</name>
</gene>
<dbReference type="RefSeq" id="WP_188528457.1">
    <property type="nucleotide sequence ID" value="NZ_BMGR01000001.1"/>
</dbReference>
<proteinExistence type="predicted"/>
<accession>A0A917CIR2</accession>
<reference evidence="1" key="2">
    <citation type="submission" date="2020-09" db="EMBL/GenBank/DDBJ databases">
        <authorList>
            <person name="Sun Q."/>
            <person name="Zhou Y."/>
        </authorList>
    </citation>
    <scope>NUCLEOTIDE SEQUENCE</scope>
    <source>
        <strain evidence="1">CGMCC 1.12987</strain>
    </source>
</reference>
<name>A0A917CIR2_9BACL</name>
<dbReference type="PANTHER" id="PTHR36112:SF1">
    <property type="entry name" value="RIBOSOMAL RNA SMALL SUBUNIT METHYLTRANSFERASE J"/>
    <property type="match status" value="1"/>
</dbReference>
<dbReference type="GO" id="GO:0008990">
    <property type="term" value="F:rRNA (guanine-N2-)-methyltransferase activity"/>
    <property type="evidence" value="ECO:0007669"/>
    <property type="project" value="InterPro"/>
</dbReference>
<evidence type="ECO:0000313" key="1">
    <source>
        <dbReference type="EMBL" id="GGF89679.1"/>
    </source>
</evidence>